<evidence type="ECO:0000313" key="6">
    <source>
        <dbReference type="EMBL" id="CAJ1396393.1"/>
    </source>
</evidence>
<dbReference type="CDD" id="cd10527">
    <property type="entry name" value="SET_LSMT"/>
    <property type="match status" value="1"/>
</dbReference>
<dbReference type="GO" id="GO:0005634">
    <property type="term" value="C:nucleus"/>
    <property type="evidence" value="ECO:0007669"/>
    <property type="project" value="TreeGrafter"/>
</dbReference>
<keyword evidence="2" id="KW-0808">Transferase</keyword>
<reference evidence="6" key="1">
    <citation type="submission" date="2023-08" db="EMBL/GenBank/DDBJ databases">
        <authorList>
            <person name="Chen Y."/>
            <person name="Shah S."/>
            <person name="Dougan E. K."/>
            <person name="Thang M."/>
            <person name="Chan C."/>
        </authorList>
    </citation>
    <scope>NUCLEOTIDE SEQUENCE</scope>
</reference>
<dbReference type="SUPFAM" id="SSF81822">
    <property type="entry name" value="RuBisCo LSMT C-terminal, substrate-binding domain"/>
    <property type="match status" value="1"/>
</dbReference>
<dbReference type="SUPFAM" id="SSF117281">
    <property type="entry name" value="Kelch motif"/>
    <property type="match status" value="1"/>
</dbReference>
<name>A0AA36IYM4_9DINO</name>
<evidence type="ECO:0000256" key="2">
    <source>
        <dbReference type="ARBA" id="ARBA00022679"/>
    </source>
</evidence>
<dbReference type="Proteomes" id="UP001178507">
    <property type="component" value="Unassembled WGS sequence"/>
</dbReference>
<keyword evidence="1" id="KW-0489">Methyltransferase</keyword>
<evidence type="ECO:0000259" key="5">
    <source>
        <dbReference type="PROSITE" id="PS50280"/>
    </source>
</evidence>
<dbReference type="Gene3D" id="2.120.10.80">
    <property type="entry name" value="Kelch-type beta propeller"/>
    <property type="match status" value="1"/>
</dbReference>
<evidence type="ECO:0000313" key="7">
    <source>
        <dbReference type="Proteomes" id="UP001178507"/>
    </source>
</evidence>
<sequence>MLASESTQSRQDAWLPPPAVKHGEGMMEWAEKQGLKASSKVDFFSPAKAPSQGFCARALEHIDEGELLLNLPLGSCLRPLPKDALVSAEDTFVMDEQQKLMLQLLHEVLVSGANSSWFPYIRTLPRAFPTLPLWYSEEERRFLKGTSVDALLEGGHIASDKDLHAMQQCRVFSCPPSLEQLRWAASVVASRAFDSSGAGVVLAPFADALNHSGAAPHTRMRDCGEHLVFHAEREINPGEEIMNCYGLQGNTQWLLNGGFLDRSRPCDDLLVTPPDVVNAALTYLQRMDQDDEPEEDSADDDGPTPAQGREASLCSRLFLLQDLGIGENPFCLSPADLLPDDLATMLLAICMTDSEFGSYQEERAAGRKASIDLGGEEGEALSEQRLADLYGCLLCLVELLQRRYETSLEEDLALLQSLDLEMEVLQLEPPVKRPRALPPGVRPENARNILLLRVGQKRVLAALAEQAADCFAALRRSVPAMANWGVRPHTLVEADRELARIFVAMFKQVTVSGSAPSARHTGACAMDSSDRMWIYGGIVTGGGGSASDEVWRLDTVAQSWTQVSVTGSPPLRYFHSATIDSNDVMWIFGGKAVSSTNNNLLFTLNTATEAWAEVVATGSVPTARNRHSAAMDSSDRMWIFGGYADGVNLNDLHYLDTPTENWVPVTARNHNHRINFQHYHVNFQHYHFKHPHCNVKLQHYNISV</sequence>
<dbReference type="GO" id="GO:0032259">
    <property type="term" value="P:methylation"/>
    <property type="evidence" value="ECO:0007669"/>
    <property type="project" value="UniProtKB-KW"/>
</dbReference>
<organism evidence="6 7">
    <name type="scientific">Effrenium voratum</name>
    <dbReference type="NCBI Taxonomy" id="2562239"/>
    <lineage>
        <taxon>Eukaryota</taxon>
        <taxon>Sar</taxon>
        <taxon>Alveolata</taxon>
        <taxon>Dinophyceae</taxon>
        <taxon>Suessiales</taxon>
        <taxon>Symbiodiniaceae</taxon>
        <taxon>Effrenium</taxon>
    </lineage>
</organism>
<accession>A0AA36IYM4</accession>
<dbReference type="AlphaFoldDB" id="A0AA36IYM4"/>
<evidence type="ECO:0000256" key="1">
    <source>
        <dbReference type="ARBA" id="ARBA00022603"/>
    </source>
</evidence>
<feature type="domain" description="SET" evidence="5">
    <location>
        <begin position="39"/>
        <end position="246"/>
    </location>
</feature>
<dbReference type="InterPro" id="IPR015353">
    <property type="entry name" value="Rubisco_LSMT_subst-bd"/>
</dbReference>
<dbReference type="Pfam" id="PF09273">
    <property type="entry name" value="Rubis-subs-bind"/>
    <property type="match status" value="1"/>
</dbReference>
<evidence type="ECO:0000256" key="4">
    <source>
        <dbReference type="SAM" id="MobiDB-lite"/>
    </source>
</evidence>
<dbReference type="PANTHER" id="PTHR13271">
    <property type="entry name" value="UNCHARACTERIZED PUTATIVE METHYLTRANSFERASE"/>
    <property type="match status" value="1"/>
</dbReference>
<dbReference type="Pfam" id="PF24681">
    <property type="entry name" value="Kelch_KLHDC2_KLHL20_DRC7"/>
    <property type="match status" value="1"/>
</dbReference>
<comment type="caution">
    <text evidence="6">The sequence shown here is derived from an EMBL/GenBank/DDBJ whole genome shotgun (WGS) entry which is preliminary data.</text>
</comment>
<feature type="region of interest" description="Disordered" evidence="4">
    <location>
        <begin position="289"/>
        <end position="308"/>
    </location>
</feature>
<dbReference type="InterPro" id="IPR015915">
    <property type="entry name" value="Kelch-typ_b-propeller"/>
</dbReference>
<dbReference type="InterPro" id="IPR036464">
    <property type="entry name" value="Rubisco_LSMT_subst-bd_sf"/>
</dbReference>
<dbReference type="PROSITE" id="PS50280">
    <property type="entry name" value="SET"/>
    <property type="match status" value="1"/>
</dbReference>
<dbReference type="Gene3D" id="3.90.1410.10">
    <property type="entry name" value="set domain protein methyltransferase, domain 1"/>
    <property type="match status" value="1"/>
</dbReference>
<protein>
    <recommendedName>
        <fullName evidence="5">SET domain-containing protein</fullName>
    </recommendedName>
</protein>
<dbReference type="PANTHER" id="PTHR13271:SF34">
    <property type="entry name" value="N-LYSINE METHYLTRANSFERASE SETD6"/>
    <property type="match status" value="1"/>
</dbReference>
<proteinExistence type="predicted"/>
<dbReference type="Pfam" id="PF00856">
    <property type="entry name" value="SET"/>
    <property type="match status" value="1"/>
</dbReference>
<keyword evidence="3" id="KW-0949">S-adenosyl-L-methionine</keyword>
<gene>
    <name evidence="6" type="ORF">EVOR1521_LOCUS20643</name>
</gene>
<dbReference type="GO" id="GO:0016279">
    <property type="term" value="F:protein-lysine N-methyltransferase activity"/>
    <property type="evidence" value="ECO:0007669"/>
    <property type="project" value="TreeGrafter"/>
</dbReference>
<dbReference type="Gene3D" id="3.90.1420.10">
    <property type="entry name" value="Rubisco LSMT, substrate-binding domain"/>
    <property type="match status" value="1"/>
</dbReference>
<dbReference type="InterPro" id="IPR050600">
    <property type="entry name" value="SETD3_SETD6_MTase"/>
</dbReference>
<dbReference type="InterPro" id="IPR001214">
    <property type="entry name" value="SET_dom"/>
</dbReference>
<feature type="compositionally biased region" description="Acidic residues" evidence="4">
    <location>
        <begin position="289"/>
        <end position="302"/>
    </location>
</feature>
<dbReference type="EMBL" id="CAUJNA010003229">
    <property type="protein sequence ID" value="CAJ1396393.1"/>
    <property type="molecule type" value="Genomic_DNA"/>
</dbReference>
<keyword evidence="7" id="KW-1185">Reference proteome</keyword>
<dbReference type="SUPFAM" id="SSF82199">
    <property type="entry name" value="SET domain"/>
    <property type="match status" value="1"/>
</dbReference>
<evidence type="ECO:0000256" key="3">
    <source>
        <dbReference type="ARBA" id="ARBA00022691"/>
    </source>
</evidence>
<dbReference type="InterPro" id="IPR046341">
    <property type="entry name" value="SET_dom_sf"/>
</dbReference>